<evidence type="ECO:0000256" key="5">
    <source>
        <dbReference type="ARBA" id="ARBA00022792"/>
    </source>
</evidence>
<keyword evidence="6" id="KW-0249">Electron transport</keyword>
<dbReference type="OrthoDB" id="14535at2759"/>
<evidence type="ECO:0000256" key="6">
    <source>
        <dbReference type="ARBA" id="ARBA00022982"/>
    </source>
</evidence>
<dbReference type="GO" id="GO:0006979">
    <property type="term" value="P:response to oxidative stress"/>
    <property type="evidence" value="ECO:0007669"/>
    <property type="project" value="TreeGrafter"/>
</dbReference>
<dbReference type="Pfam" id="PF05347">
    <property type="entry name" value="Complex1_LYR"/>
    <property type="match status" value="1"/>
</dbReference>
<protein>
    <submittedName>
        <fullName evidence="10">NADH-ubiquinone oxidoreductase 14.8 kDa subunit</fullName>
    </submittedName>
</protein>
<dbReference type="VEuPathDB" id="FungiDB:DNF11_2512"/>
<dbReference type="AlphaFoldDB" id="A0A3G2S817"/>
<evidence type="ECO:0000256" key="4">
    <source>
        <dbReference type="ARBA" id="ARBA00022660"/>
    </source>
</evidence>
<evidence type="ECO:0000256" key="7">
    <source>
        <dbReference type="ARBA" id="ARBA00023128"/>
    </source>
</evidence>
<keyword evidence="8" id="KW-0472">Membrane</keyword>
<dbReference type="InterPro" id="IPR045299">
    <property type="entry name" value="Complex1_LYR_NDUFA6_LYRM6"/>
</dbReference>
<dbReference type="STRING" id="425264.A0A3G2S817"/>
<keyword evidence="10" id="KW-0830">Ubiquinone</keyword>
<keyword evidence="3" id="KW-0813">Transport</keyword>
<keyword evidence="4" id="KW-0679">Respiratory chain</keyword>
<evidence type="ECO:0000313" key="11">
    <source>
        <dbReference type="Proteomes" id="UP000269793"/>
    </source>
</evidence>
<dbReference type="CDD" id="cd20266">
    <property type="entry name" value="Complex1_LYR_NDUFA6_LYRM6"/>
    <property type="match status" value="1"/>
</dbReference>
<evidence type="ECO:0000256" key="1">
    <source>
        <dbReference type="ARBA" id="ARBA00004443"/>
    </source>
</evidence>
<dbReference type="InterPro" id="IPR008011">
    <property type="entry name" value="Complex1_LYR_dom"/>
</dbReference>
<evidence type="ECO:0000259" key="9">
    <source>
        <dbReference type="Pfam" id="PF05347"/>
    </source>
</evidence>
<evidence type="ECO:0000256" key="2">
    <source>
        <dbReference type="ARBA" id="ARBA00009508"/>
    </source>
</evidence>
<gene>
    <name evidence="10" type="primary">nuo-14.8</name>
    <name evidence="10" type="ORF">DNF11_2512</name>
</gene>
<comment type="similarity">
    <text evidence="2">Belongs to the complex I LYR family.</text>
</comment>
<dbReference type="Proteomes" id="UP000269793">
    <property type="component" value="Chromosome IV"/>
</dbReference>
<keyword evidence="5" id="KW-0999">Mitochondrion inner membrane</keyword>
<reference evidence="10 11" key="1">
    <citation type="submission" date="2018-10" db="EMBL/GenBank/DDBJ databases">
        <title>Complete genome sequence of Malassezia restricta CBS 7877.</title>
        <authorList>
            <person name="Morand S.C."/>
            <person name="Bertignac M."/>
            <person name="Iltis A."/>
            <person name="Kolder I."/>
            <person name="Pirovano W."/>
            <person name="Jourdain R."/>
            <person name="Clavaud C."/>
        </authorList>
    </citation>
    <scope>NUCLEOTIDE SEQUENCE [LARGE SCALE GENOMIC DNA]</scope>
    <source>
        <strain evidence="10 11">CBS 7877</strain>
    </source>
</reference>
<sequence>MTTIPARLAKAAQVSHSLAHAQSRARSLYRSFYRSVPEICALYPLDVPPALLRAKIRTKFERYRHVTDVAVLDILLHKGHTEYQETMNAWKQAPHVMQWFREEEAPAKPETFLGKFYATRDEGRGPTHEGL</sequence>
<name>A0A3G2S817_MALR7</name>
<evidence type="ECO:0000256" key="8">
    <source>
        <dbReference type="ARBA" id="ARBA00023136"/>
    </source>
</evidence>
<dbReference type="GO" id="GO:0005743">
    <property type="term" value="C:mitochondrial inner membrane"/>
    <property type="evidence" value="ECO:0007669"/>
    <property type="project" value="UniProtKB-SubCell"/>
</dbReference>
<keyword evidence="11" id="KW-1185">Reference proteome</keyword>
<feature type="domain" description="Complex 1 LYR protein" evidence="9">
    <location>
        <begin position="24"/>
        <end position="83"/>
    </location>
</feature>
<evidence type="ECO:0000256" key="3">
    <source>
        <dbReference type="ARBA" id="ARBA00022448"/>
    </source>
</evidence>
<dbReference type="PANTHER" id="PTHR12964:SF0">
    <property type="entry name" value="NADH DEHYDROGENASE [UBIQUINONE] 1 ALPHA SUBCOMPLEX SUBUNIT 6"/>
    <property type="match status" value="1"/>
</dbReference>
<dbReference type="GO" id="GO:0045271">
    <property type="term" value="C:respiratory chain complex I"/>
    <property type="evidence" value="ECO:0007669"/>
    <property type="project" value="InterPro"/>
</dbReference>
<evidence type="ECO:0000313" key="10">
    <source>
        <dbReference type="EMBL" id="AYO43462.1"/>
    </source>
</evidence>
<dbReference type="InterPro" id="IPR016488">
    <property type="entry name" value="NADH_Ub_cplx-1_asu_su-6"/>
</dbReference>
<comment type="subcellular location">
    <subcellularLocation>
        <location evidence="1">Mitochondrion inner membrane</location>
        <topology evidence="1">Peripheral membrane protein</topology>
        <orientation evidence="1">Matrix side</orientation>
    </subcellularLocation>
</comment>
<dbReference type="EMBL" id="CP033151">
    <property type="protein sequence ID" value="AYO43462.1"/>
    <property type="molecule type" value="Genomic_DNA"/>
</dbReference>
<organism evidence="10 11">
    <name type="scientific">Malassezia restricta (strain ATCC 96810 / NBRC 103918 / CBS 7877)</name>
    <name type="common">Seborrheic dermatitis infection agent</name>
    <dbReference type="NCBI Taxonomy" id="425264"/>
    <lineage>
        <taxon>Eukaryota</taxon>
        <taxon>Fungi</taxon>
        <taxon>Dikarya</taxon>
        <taxon>Basidiomycota</taxon>
        <taxon>Ustilaginomycotina</taxon>
        <taxon>Malasseziomycetes</taxon>
        <taxon>Malasseziales</taxon>
        <taxon>Malasseziaceae</taxon>
        <taxon>Malassezia</taxon>
    </lineage>
</organism>
<keyword evidence="7" id="KW-0496">Mitochondrion</keyword>
<dbReference type="PANTHER" id="PTHR12964">
    <property type="entry name" value="NADH-UBIQUINONE OXIDOREDUCTASE B14 SUBUNIT"/>
    <property type="match status" value="1"/>
</dbReference>
<proteinExistence type="inferred from homology"/>
<accession>A0A3G2S817</accession>
<dbReference type="PIRSF" id="PIRSF006643">
    <property type="entry name" value="NDUA6"/>
    <property type="match status" value="1"/>
</dbReference>